<protein>
    <submittedName>
        <fullName evidence="1">Cytochrome P450</fullName>
    </submittedName>
</protein>
<sequence length="595" mass="67004">MHAGAASPLGLLHRLREASLLQLLAYAVALGIVYGLSLVVYRLYFHPLARFPGRKLAAATLWYEFYYDVVKPGLYHQEVSRMHEEFGPVIRISPDEIHMNHHSLWEPIYTAKNDKYAFGINGIGLPDATVGTVPHELWKRRRAALSPFFSRRSVEKFGHVVYDNVAYLLERLKNAKARRTYLQEMAGNGDPQARGALEVEDEDHAGVLEMGALWHQLAVDIVSEYAFARSYGLVRDKERGQQWVTMLRYVMANSQMYKHFPSLLGIRDIFAILPDKWVARLAGDGMLMAAKLQDNMRTQITAIRDGAVGEDELRYKMHPTIFHELLQSASIPDSEKRIDRMWQDGQSVIVGGSETVAKVLTHITFHLLDQPRTLATLRMELEAGGFMTADMQVKGETPRWQDLERCAYLAAVVMEGLRVSLPAVQRMNRVLPNQWRVISVPDSTRKDPKTGQPMVTEFRIPPGTPVSMSPHLLHFDPELFPEPHVFKPERWLEKEAGKLGEGVDPVSVTGTNVAMGGRSLSKYIASFGYGTRICVGMNLAYAELHTLVALTFGPHTLHGLQLKLYKTTHQDVEFVHDHVVGAPRIGTKGCRVVVE</sequence>
<comment type="caution">
    <text evidence="1">The sequence shown here is derived from an EMBL/GenBank/DDBJ whole genome shotgun (WGS) entry which is preliminary data.</text>
</comment>
<dbReference type="Proteomes" id="UP001165186">
    <property type="component" value="Unassembled WGS sequence"/>
</dbReference>
<organism evidence="1 2">
    <name type="scientific">Neofusicoccum parvum</name>
    <dbReference type="NCBI Taxonomy" id="310453"/>
    <lineage>
        <taxon>Eukaryota</taxon>
        <taxon>Fungi</taxon>
        <taxon>Dikarya</taxon>
        <taxon>Ascomycota</taxon>
        <taxon>Pezizomycotina</taxon>
        <taxon>Dothideomycetes</taxon>
        <taxon>Dothideomycetes incertae sedis</taxon>
        <taxon>Botryosphaeriales</taxon>
        <taxon>Botryosphaeriaceae</taxon>
        <taxon>Neofusicoccum</taxon>
    </lineage>
</organism>
<reference evidence="1" key="1">
    <citation type="submission" date="2024-09" db="EMBL/GenBank/DDBJ databases">
        <title>Draft Genome Sequences of Neofusicoccum parvum.</title>
        <authorList>
            <person name="Ashida A."/>
            <person name="Camagna M."/>
            <person name="Tanaka A."/>
            <person name="Takemoto D."/>
        </authorList>
    </citation>
    <scope>NUCLEOTIDE SEQUENCE</scope>
    <source>
        <strain evidence="1">PPO83</strain>
    </source>
</reference>
<evidence type="ECO:0000313" key="1">
    <source>
        <dbReference type="EMBL" id="GME22545.1"/>
    </source>
</evidence>
<evidence type="ECO:0000313" key="2">
    <source>
        <dbReference type="Proteomes" id="UP001165186"/>
    </source>
</evidence>
<name>A0ACB5RPV3_9PEZI</name>
<proteinExistence type="predicted"/>
<keyword evidence="2" id="KW-1185">Reference proteome</keyword>
<gene>
    <name evidence="1" type="primary">g2296</name>
    <name evidence="1" type="ORF">NpPPO83_00002296</name>
</gene>
<accession>A0ACB5RPV3</accession>
<dbReference type="EMBL" id="BSXG01000003">
    <property type="protein sequence ID" value="GME22545.1"/>
    <property type="molecule type" value="Genomic_DNA"/>
</dbReference>